<gene>
    <name evidence="1" type="ORF">RRG08_037334</name>
</gene>
<keyword evidence="2" id="KW-1185">Reference proteome</keyword>
<dbReference type="EMBL" id="JAWDGP010001912">
    <property type="protein sequence ID" value="KAK3787057.1"/>
    <property type="molecule type" value="Genomic_DNA"/>
</dbReference>
<comment type="caution">
    <text evidence="1">The sequence shown here is derived from an EMBL/GenBank/DDBJ whole genome shotgun (WGS) entry which is preliminary data.</text>
</comment>
<evidence type="ECO:0000313" key="1">
    <source>
        <dbReference type="EMBL" id="KAK3787057.1"/>
    </source>
</evidence>
<name>A0AAE1AG86_9GAST</name>
<accession>A0AAE1AG86</accession>
<organism evidence="1 2">
    <name type="scientific">Elysia crispata</name>
    <name type="common">lettuce slug</name>
    <dbReference type="NCBI Taxonomy" id="231223"/>
    <lineage>
        <taxon>Eukaryota</taxon>
        <taxon>Metazoa</taxon>
        <taxon>Spiralia</taxon>
        <taxon>Lophotrochozoa</taxon>
        <taxon>Mollusca</taxon>
        <taxon>Gastropoda</taxon>
        <taxon>Heterobranchia</taxon>
        <taxon>Euthyneura</taxon>
        <taxon>Panpulmonata</taxon>
        <taxon>Sacoglossa</taxon>
        <taxon>Placobranchoidea</taxon>
        <taxon>Plakobranchidae</taxon>
        <taxon>Elysia</taxon>
    </lineage>
</organism>
<dbReference type="Proteomes" id="UP001283361">
    <property type="component" value="Unassembled WGS sequence"/>
</dbReference>
<evidence type="ECO:0000313" key="2">
    <source>
        <dbReference type="Proteomes" id="UP001283361"/>
    </source>
</evidence>
<protein>
    <submittedName>
        <fullName evidence="1">Uncharacterized protein</fullName>
    </submittedName>
</protein>
<sequence length="145" mass="16484">MLTHTASRYVMSDFDTTPPLPTLQRSSRVDVSNQITVKCGMRGEEEPAKCFLNHRIQAIELWRHRKQNVSNCYALQQASTGEFRVGRVRPHVAISSLFPTHRTSFHRVGAKLFHETILSASTATGYVCVRVRVRVRAVLEYTVRG</sequence>
<dbReference type="AlphaFoldDB" id="A0AAE1AG86"/>
<proteinExistence type="predicted"/>
<reference evidence="1" key="1">
    <citation type="journal article" date="2023" name="G3 (Bethesda)">
        <title>A reference genome for the long-term kleptoplast-retaining sea slug Elysia crispata morphotype clarki.</title>
        <authorList>
            <person name="Eastman K.E."/>
            <person name="Pendleton A.L."/>
            <person name="Shaikh M.A."/>
            <person name="Suttiyut T."/>
            <person name="Ogas R."/>
            <person name="Tomko P."/>
            <person name="Gavelis G."/>
            <person name="Widhalm J.R."/>
            <person name="Wisecaver J.H."/>
        </authorList>
    </citation>
    <scope>NUCLEOTIDE SEQUENCE</scope>
    <source>
        <strain evidence="1">ECLA1</strain>
    </source>
</reference>